<feature type="non-terminal residue" evidence="2">
    <location>
        <position position="153"/>
    </location>
</feature>
<feature type="compositionally biased region" description="Pro residues" evidence="1">
    <location>
        <begin position="10"/>
        <end position="36"/>
    </location>
</feature>
<dbReference type="EMBL" id="M86637">
    <property type="protein sequence ID" value="AAA27862.1"/>
    <property type="molecule type" value="mRNA"/>
</dbReference>
<sequence length="153" mass="17017">FKKTPSSSAPAPPIPSPAPPILPPAPPIPPPAPQPSPVSSTKTAIPTVSTASPVEVKLPSPASPIPPPALTLHRFYQQKQLHRQYQLYLRLKFRKARKILTKQMKLDWNGVHLINKRCHSKSHGYLRRSILSTKFLHSSSSLKRMTLINENCN</sequence>
<name>Q17269_BRUPA</name>
<organism evidence="2">
    <name type="scientific">Brugia pahangi</name>
    <name type="common">Filarial nematode worm</name>
    <dbReference type="NCBI Taxonomy" id="6280"/>
    <lineage>
        <taxon>Eukaryota</taxon>
        <taxon>Metazoa</taxon>
        <taxon>Ecdysozoa</taxon>
        <taxon>Nematoda</taxon>
        <taxon>Chromadorea</taxon>
        <taxon>Rhabditida</taxon>
        <taxon>Spirurina</taxon>
        <taxon>Spiruromorpha</taxon>
        <taxon>Filarioidea</taxon>
        <taxon>Onchocercidae</taxon>
        <taxon>Brugia</taxon>
    </lineage>
</organism>
<evidence type="ECO:0000256" key="1">
    <source>
        <dbReference type="SAM" id="MobiDB-lite"/>
    </source>
</evidence>
<reference evidence="2" key="1">
    <citation type="thesis" date="1991" institute="Parasitic Diseases Branch" country="Centers for Disease Control">
        <title>Molecular and immunologic characterization of recombinant filarial antigens.</title>
        <authorList>
            <person name="Ellenberger D.L."/>
            <person name="Pieniazek N.J."/>
            <person name="Lammie P.J."/>
        </authorList>
    </citation>
    <scope>NUCLEOTIDE SEQUENCE</scope>
</reference>
<accession>Q17269</accession>
<evidence type="ECO:0000313" key="2">
    <source>
        <dbReference type="EMBL" id="AAA27862.1"/>
    </source>
</evidence>
<proteinExistence type="evidence at transcript level"/>
<feature type="region of interest" description="Disordered" evidence="1">
    <location>
        <begin position="1"/>
        <end position="63"/>
    </location>
</feature>
<feature type="compositionally biased region" description="Polar residues" evidence="1">
    <location>
        <begin position="38"/>
        <end position="52"/>
    </location>
</feature>
<dbReference type="AlphaFoldDB" id="Q17269"/>
<protein>
    <submittedName>
        <fullName evidence="2">Uncharacterized protein</fullName>
    </submittedName>
</protein>